<dbReference type="PANTHER" id="PTHR16222:SF12">
    <property type="entry name" value="ADP-RIBOSYLGLYCOHYDROLASE-RELATED"/>
    <property type="match status" value="1"/>
</dbReference>
<accession>A0AA44Z588</accession>
<sequence length="305" mass="32659">MTHGDLERARFRGCLLGLAVGDALGTTLEFCAPGSFTPIDDMRGGGPFALRAGQWTDDTSMALCLAHSLLHRQGFDAADQMNRYCNWYQHGYLSSTGHCFDIGNTVRQALERYLDGGPAFSGSADPRAAGNGSLMRLAPVAMYYAHRPDELAERAADSSRTTHASAEALDACRLFAFQLRAALLGNARDQVLHAQPEALLTPAVHVLAIRDHVAVPAARIRGTGYVIDSLSAALWCFATTDSFDEAVLRAANLGDDADTTAAICGQLAGAFYGIEGIPVAWRERVQDAAEIVVLADRLYEAGQIA</sequence>
<dbReference type="Pfam" id="PF03747">
    <property type="entry name" value="ADP_ribosyl_GH"/>
    <property type="match status" value="1"/>
</dbReference>
<dbReference type="InterPro" id="IPR005502">
    <property type="entry name" value="Ribosyl_crysJ1"/>
</dbReference>
<dbReference type="SUPFAM" id="SSF101478">
    <property type="entry name" value="ADP-ribosylglycohydrolase"/>
    <property type="match status" value="1"/>
</dbReference>
<name>A0AA44Z588_XANCM</name>
<evidence type="ECO:0000256" key="1">
    <source>
        <dbReference type="PIRSR" id="PIRSR605502-1"/>
    </source>
</evidence>
<dbReference type="EMBL" id="PYJH01000003">
    <property type="protein sequence ID" value="PUE96343.1"/>
    <property type="molecule type" value="Genomic_DNA"/>
</dbReference>
<feature type="binding site" evidence="1">
    <location>
        <position position="259"/>
    </location>
    <ligand>
        <name>Mg(2+)</name>
        <dbReference type="ChEBI" id="CHEBI:18420"/>
        <label>1</label>
    </ligand>
</feature>
<dbReference type="InterPro" id="IPR036705">
    <property type="entry name" value="Ribosyl_crysJ1_sf"/>
</dbReference>
<dbReference type="RefSeq" id="WP_005913699.1">
    <property type="nucleotide sequence ID" value="NZ_CP013004.1"/>
</dbReference>
<feature type="binding site" evidence="1">
    <location>
        <position position="256"/>
    </location>
    <ligand>
        <name>Mg(2+)</name>
        <dbReference type="ChEBI" id="CHEBI:18420"/>
        <label>1</label>
    </ligand>
</feature>
<feature type="binding site" evidence="1">
    <location>
        <position position="58"/>
    </location>
    <ligand>
        <name>Mg(2+)</name>
        <dbReference type="ChEBI" id="CHEBI:18420"/>
        <label>1</label>
    </ligand>
</feature>
<evidence type="ECO:0000313" key="3">
    <source>
        <dbReference type="Proteomes" id="UP000251513"/>
    </source>
</evidence>
<feature type="binding site" evidence="1">
    <location>
        <position position="258"/>
    </location>
    <ligand>
        <name>Mg(2+)</name>
        <dbReference type="ChEBI" id="CHEBI:18420"/>
        <label>1</label>
    </ligand>
</feature>
<proteinExistence type="predicted"/>
<feature type="binding site" evidence="1">
    <location>
        <position position="56"/>
    </location>
    <ligand>
        <name>Mg(2+)</name>
        <dbReference type="ChEBI" id="CHEBI:18420"/>
        <label>1</label>
    </ligand>
</feature>
<keyword evidence="1" id="KW-0479">Metal-binding</keyword>
<organism evidence="2 3">
    <name type="scientific">Xanthomonas campestris pv. malvacearum</name>
    <dbReference type="NCBI Taxonomy" id="86040"/>
    <lineage>
        <taxon>Bacteria</taxon>
        <taxon>Pseudomonadati</taxon>
        <taxon>Pseudomonadota</taxon>
        <taxon>Gammaproteobacteria</taxon>
        <taxon>Lysobacterales</taxon>
        <taxon>Lysobacteraceae</taxon>
        <taxon>Xanthomonas</taxon>
    </lineage>
</organism>
<protein>
    <submittedName>
        <fullName evidence="2">ADP-ribosylglycohydrolase family protein</fullName>
    </submittedName>
</protein>
<dbReference type="Proteomes" id="UP000251513">
    <property type="component" value="Unassembled WGS sequence"/>
</dbReference>
<comment type="caution">
    <text evidence="2">The sequence shown here is derived from an EMBL/GenBank/DDBJ whole genome shotgun (WGS) entry which is preliminary data.</text>
</comment>
<dbReference type="InterPro" id="IPR050792">
    <property type="entry name" value="ADP-ribosylglycohydrolase"/>
</dbReference>
<dbReference type="GO" id="GO:0046872">
    <property type="term" value="F:metal ion binding"/>
    <property type="evidence" value="ECO:0007669"/>
    <property type="project" value="UniProtKB-KW"/>
</dbReference>
<gene>
    <name evidence="2" type="ORF">C7T86_02730</name>
</gene>
<dbReference type="Gene3D" id="1.10.4080.10">
    <property type="entry name" value="ADP-ribosylation/Crystallin J1"/>
    <property type="match status" value="1"/>
</dbReference>
<evidence type="ECO:0000313" key="2">
    <source>
        <dbReference type="EMBL" id="PUE96343.1"/>
    </source>
</evidence>
<dbReference type="PANTHER" id="PTHR16222">
    <property type="entry name" value="ADP-RIBOSYLGLYCOHYDROLASE"/>
    <property type="match status" value="1"/>
</dbReference>
<feature type="binding site" evidence="1">
    <location>
        <position position="57"/>
    </location>
    <ligand>
        <name>Mg(2+)</name>
        <dbReference type="ChEBI" id="CHEBI:18420"/>
        <label>1</label>
    </ligand>
</feature>
<dbReference type="AlphaFoldDB" id="A0AA44Z588"/>
<comment type="cofactor">
    <cofactor evidence="1">
        <name>Mg(2+)</name>
        <dbReference type="ChEBI" id="CHEBI:18420"/>
    </cofactor>
    <text evidence="1">Binds 2 magnesium ions per subunit.</text>
</comment>
<keyword evidence="1" id="KW-0460">Magnesium</keyword>
<reference evidence="2 3" key="1">
    <citation type="submission" date="2018-03" db="EMBL/GenBank/DDBJ databases">
        <title>Sequencing of reference strains of Xanthomonas.</title>
        <authorList>
            <person name="Studholme D.J."/>
            <person name="Vicente J."/>
            <person name="Sarris P."/>
        </authorList>
    </citation>
    <scope>NUCLEOTIDE SEQUENCE [LARGE SCALE GENOMIC DNA]</scope>
    <source>
        <strain evidence="2 3">WHRI 5232</strain>
    </source>
</reference>